<organism evidence="5 6">
    <name type="scientific">Candidatus Aquitaenariimonas noxiae</name>
    <dbReference type="NCBI Taxonomy" id="1974741"/>
    <lineage>
        <taxon>Bacteria</taxon>
        <taxon>Pseudomonadati</taxon>
        <taxon>Candidatus Omnitrophota</taxon>
        <taxon>Candidatus Aquitaenariimonas</taxon>
    </lineage>
</organism>
<name>A0A2J0KWV3_9BACT</name>
<dbReference type="SUPFAM" id="SSF52518">
    <property type="entry name" value="Thiamin diphosphate-binding fold (THDP-binding)"/>
    <property type="match status" value="1"/>
</dbReference>
<dbReference type="AlphaFoldDB" id="A0A2J0KWV3"/>
<comment type="caution">
    <text evidence="5">The sequence shown here is derived from an EMBL/GenBank/DDBJ whole genome shotgun (WGS) entry which is preliminary data.</text>
</comment>
<evidence type="ECO:0000259" key="4">
    <source>
        <dbReference type="Pfam" id="PF00456"/>
    </source>
</evidence>
<protein>
    <submittedName>
        <fullName evidence="5">Transketolase</fullName>
    </submittedName>
</protein>
<proteinExistence type="inferred from homology"/>
<dbReference type="Pfam" id="PF00456">
    <property type="entry name" value="Transketolase_N"/>
    <property type="match status" value="1"/>
</dbReference>
<gene>
    <name evidence="5" type="ORF">COS99_01250</name>
</gene>
<comment type="cofactor">
    <cofactor evidence="1">
        <name>thiamine diphosphate</name>
        <dbReference type="ChEBI" id="CHEBI:58937"/>
    </cofactor>
</comment>
<evidence type="ECO:0000256" key="2">
    <source>
        <dbReference type="ARBA" id="ARBA00007131"/>
    </source>
</evidence>
<dbReference type="PANTHER" id="PTHR47514">
    <property type="entry name" value="TRANSKETOLASE N-TERMINAL SECTION-RELATED"/>
    <property type="match status" value="1"/>
</dbReference>
<dbReference type="InterPro" id="IPR005474">
    <property type="entry name" value="Transketolase_N"/>
</dbReference>
<evidence type="ECO:0000256" key="3">
    <source>
        <dbReference type="ARBA" id="ARBA00023052"/>
    </source>
</evidence>
<sequence length="279" mass="31248">MENKKPDIKELKEKAIEIRKDILTMLNAAGSGHTGGSLSMVEILITLYGYAMRHNPKKPDWPDRDKLILSKGHGCPALYTVLAHYGYFPKEELMTLRKLGSRLQGHPQRGLPGIETASGSLGQGLSISNGLALAARLDKRNTRIYCIMGDGELNEGQIWEAVMTASQYKLDNICGIVDHNKYCIDGLLKDIKCMDPLPEKWSSFGWNTIDIDGHSFKDLMSAFDKAKTLKGKPTVIIAHTIKGKGISFIECQNRWHGTTPKKDELERALKELDEERRKI</sequence>
<evidence type="ECO:0000313" key="6">
    <source>
        <dbReference type="Proteomes" id="UP000230052"/>
    </source>
</evidence>
<dbReference type="PANTHER" id="PTHR47514:SF1">
    <property type="entry name" value="TRANSKETOLASE N-TERMINAL SECTION-RELATED"/>
    <property type="match status" value="1"/>
</dbReference>
<feature type="domain" description="Transketolase N-terminal" evidence="4">
    <location>
        <begin position="18"/>
        <end position="270"/>
    </location>
</feature>
<evidence type="ECO:0000256" key="1">
    <source>
        <dbReference type="ARBA" id="ARBA00001964"/>
    </source>
</evidence>
<evidence type="ECO:0000313" key="5">
    <source>
        <dbReference type="EMBL" id="PIU42259.1"/>
    </source>
</evidence>
<dbReference type="EMBL" id="PEWV01000013">
    <property type="protein sequence ID" value="PIU42259.1"/>
    <property type="molecule type" value="Genomic_DNA"/>
</dbReference>
<keyword evidence="3" id="KW-0786">Thiamine pyrophosphate</keyword>
<dbReference type="Gene3D" id="3.40.50.970">
    <property type="match status" value="1"/>
</dbReference>
<reference evidence="5 6" key="1">
    <citation type="submission" date="2017-09" db="EMBL/GenBank/DDBJ databases">
        <title>Depth-based differentiation of microbial function through sediment-hosted aquifers and enrichment of novel symbionts in the deep terrestrial subsurface.</title>
        <authorList>
            <person name="Probst A.J."/>
            <person name="Ladd B."/>
            <person name="Jarett J.K."/>
            <person name="Geller-Mcgrath D.E."/>
            <person name="Sieber C.M."/>
            <person name="Emerson J.B."/>
            <person name="Anantharaman K."/>
            <person name="Thomas B.C."/>
            <person name="Malmstrom R."/>
            <person name="Stieglmeier M."/>
            <person name="Klingl A."/>
            <person name="Woyke T."/>
            <person name="Ryan C.M."/>
            <person name="Banfield J.F."/>
        </authorList>
    </citation>
    <scope>NUCLEOTIDE SEQUENCE [LARGE SCALE GENOMIC DNA]</scope>
    <source>
        <strain evidence="5">CG07_land_8_20_14_0_80_42_15</strain>
    </source>
</reference>
<dbReference type="CDD" id="cd02012">
    <property type="entry name" value="TPP_TK"/>
    <property type="match status" value="1"/>
</dbReference>
<dbReference type="InterPro" id="IPR029061">
    <property type="entry name" value="THDP-binding"/>
</dbReference>
<comment type="similarity">
    <text evidence="2">Belongs to the transketolase family.</text>
</comment>
<dbReference type="Proteomes" id="UP000230052">
    <property type="component" value="Unassembled WGS sequence"/>
</dbReference>
<accession>A0A2J0KWV3</accession>